<reference evidence="2 3" key="1">
    <citation type="submission" date="2013-07" db="EMBL/GenBank/DDBJ databases">
        <title>Complete genome sequence of Bacillus infantis NRRL B-14911 that has potential to induce cardiac disease by antigenic mimicry.</title>
        <authorList>
            <person name="Massilamany C."/>
            <person name="Smith T.P.L."/>
            <person name="Loy J.D."/>
            <person name="Barletta R."/>
            <person name="Reddy J."/>
        </authorList>
    </citation>
    <scope>NUCLEOTIDE SEQUENCE [LARGE SCALE GENOMIC DNA]</scope>
    <source>
        <strain evidence="2 3">NRRL B-14911</strain>
    </source>
</reference>
<dbReference type="STRING" id="1367477.N288_20825"/>
<dbReference type="AlphaFoldDB" id="U5LH54"/>
<gene>
    <name evidence="2" type="ORF">N288_20825</name>
</gene>
<sequence length="40" mass="4399">MLKNTGELLLCFFLPMKNSPAVNAPESGQMPSPKGIRLHM</sequence>
<dbReference type="Proteomes" id="UP000017805">
    <property type="component" value="Chromosome"/>
</dbReference>
<protein>
    <submittedName>
        <fullName evidence="2">Uncharacterized protein</fullName>
    </submittedName>
</protein>
<organism evidence="2 3">
    <name type="scientific">Bacillus infantis NRRL B-14911</name>
    <dbReference type="NCBI Taxonomy" id="1367477"/>
    <lineage>
        <taxon>Bacteria</taxon>
        <taxon>Bacillati</taxon>
        <taxon>Bacillota</taxon>
        <taxon>Bacilli</taxon>
        <taxon>Bacillales</taxon>
        <taxon>Bacillaceae</taxon>
        <taxon>Bacillus</taxon>
    </lineage>
</organism>
<proteinExistence type="predicted"/>
<dbReference type="EMBL" id="CP006643">
    <property type="protein sequence ID" value="AGX06011.1"/>
    <property type="molecule type" value="Genomic_DNA"/>
</dbReference>
<accession>U5LH54</accession>
<name>U5LH54_9BACI</name>
<evidence type="ECO:0000313" key="3">
    <source>
        <dbReference type="Proteomes" id="UP000017805"/>
    </source>
</evidence>
<evidence type="ECO:0000256" key="1">
    <source>
        <dbReference type="SAM" id="MobiDB-lite"/>
    </source>
</evidence>
<feature type="region of interest" description="Disordered" evidence="1">
    <location>
        <begin position="20"/>
        <end position="40"/>
    </location>
</feature>
<dbReference type="KEGG" id="bif:N288_20825"/>
<keyword evidence="3" id="KW-1185">Reference proteome</keyword>
<dbReference type="HOGENOM" id="CLU_3284955_0_0_9"/>
<evidence type="ECO:0000313" key="2">
    <source>
        <dbReference type="EMBL" id="AGX06011.1"/>
    </source>
</evidence>